<proteinExistence type="predicted"/>
<reference evidence="2" key="1">
    <citation type="submission" date="2023-10" db="EMBL/GenBank/DDBJ databases">
        <authorList>
            <person name="Chen Y."/>
            <person name="Shah S."/>
            <person name="Dougan E. K."/>
            <person name="Thang M."/>
            <person name="Chan C."/>
        </authorList>
    </citation>
    <scope>NUCLEOTIDE SEQUENCE [LARGE SCALE GENOMIC DNA]</scope>
</reference>
<dbReference type="EMBL" id="CAUYUJ010015749">
    <property type="protein sequence ID" value="CAK0857644.1"/>
    <property type="molecule type" value="Genomic_DNA"/>
</dbReference>
<keyword evidence="3" id="KW-1185">Reference proteome</keyword>
<evidence type="ECO:0000313" key="2">
    <source>
        <dbReference type="EMBL" id="CAK0857644.1"/>
    </source>
</evidence>
<feature type="region of interest" description="Disordered" evidence="1">
    <location>
        <begin position="1"/>
        <end position="36"/>
    </location>
</feature>
<feature type="region of interest" description="Disordered" evidence="1">
    <location>
        <begin position="98"/>
        <end position="118"/>
    </location>
</feature>
<protein>
    <submittedName>
        <fullName evidence="2">Uncharacterized protein</fullName>
    </submittedName>
</protein>
<evidence type="ECO:0000313" key="3">
    <source>
        <dbReference type="Proteomes" id="UP001189429"/>
    </source>
</evidence>
<organism evidence="2 3">
    <name type="scientific">Prorocentrum cordatum</name>
    <dbReference type="NCBI Taxonomy" id="2364126"/>
    <lineage>
        <taxon>Eukaryota</taxon>
        <taxon>Sar</taxon>
        <taxon>Alveolata</taxon>
        <taxon>Dinophyceae</taxon>
        <taxon>Prorocentrales</taxon>
        <taxon>Prorocentraceae</taxon>
        <taxon>Prorocentrum</taxon>
    </lineage>
</organism>
<accession>A0ABN9UEE3</accession>
<name>A0ABN9UEE3_9DINO</name>
<dbReference type="Proteomes" id="UP001189429">
    <property type="component" value="Unassembled WGS sequence"/>
</dbReference>
<comment type="caution">
    <text evidence="2">The sequence shown here is derived from an EMBL/GenBank/DDBJ whole genome shotgun (WGS) entry which is preliminary data.</text>
</comment>
<gene>
    <name evidence="2" type="ORF">PCOR1329_LOCUS47703</name>
</gene>
<evidence type="ECO:0000256" key="1">
    <source>
        <dbReference type="SAM" id="MobiDB-lite"/>
    </source>
</evidence>
<feature type="compositionally biased region" description="Low complexity" evidence="1">
    <location>
        <begin position="161"/>
        <end position="183"/>
    </location>
</feature>
<feature type="compositionally biased region" description="Basic and acidic residues" evidence="1">
    <location>
        <begin position="184"/>
        <end position="197"/>
    </location>
</feature>
<sequence length="212" mass="21932">MGGSRMAARREGAGTLEGNPFPGCPRASESLRGHRGDGRVLRGTRWQADAWLDVPAVSALALAARRRHGAFGSGRALVRCSRLQHARCSAAATGALRPGESTACTQGGSGRPRLWRGPPASTSAPCPLFFRVGLSAPLCLRRMKQTCRLVHAGTRHSANSGAGRAAQAQGRGATGAAAGAALRKGGEGGRGREEGARWGRTTCCVVPPPPRP</sequence>
<feature type="region of interest" description="Disordered" evidence="1">
    <location>
        <begin position="156"/>
        <end position="212"/>
    </location>
</feature>